<feature type="region of interest" description="Disordered" evidence="5">
    <location>
        <begin position="483"/>
        <end position="504"/>
    </location>
</feature>
<evidence type="ECO:0000256" key="1">
    <source>
        <dbReference type="ARBA" id="ARBA00004240"/>
    </source>
</evidence>
<dbReference type="PANTHER" id="PTHR44140">
    <property type="entry name" value="LD25575P"/>
    <property type="match status" value="1"/>
</dbReference>
<dbReference type="CDD" id="cd06257">
    <property type="entry name" value="DnaJ"/>
    <property type="match status" value="1"/>
</dbReference>
<protein>
    <recommendedName>
        <fullName evidence="7">J domain-containing protein</fullName>
    </recommendedName>
</protein>
<dbReference type="SMART" id="SM00271">
    <property type="entry name" value="DnaJ"/>
    <property type="match status" value="1"/>
</dbReference>
<dbReference type="AlphaFoldDB" id="A0A165R3M2"/>
<dbReference type="EMBL" id="KV425587">
    <property type="protein sequence ID" value="KZT23259.1"/>
    <property type="molecule type" value="Genomic_DNA"/>
</dbReference>
<dbReference type="OrthoDB" id="1726119at2759"/>
<dbReference type="SUPFAM" id="SSF46565">
    <property type="entry name" value="Chaperone J-domain"/>
    <property type="match status" value="1"/>
</dbReference>
<evidence type="ECO:0000256" key="4">
    <source>
        <dbReference type="PROSITE-ProRule" id="PRU00339"/>
    </source>
</evidence>
<evidence type="ECO:0000256" key="5">
    <source>
        <dbReference type="SAM" id="MobiDB-lite"/>
    </source>
</evidence>
<dbReference type="InterPro" id="IPR011990">
    <property type="entry name" value="TPR-like_helical_dom_sf"/>
</dbReference>
<gene>
    <name evidence="8" type="ORF">NEOLEDRAFT_1136914</name>
</gene>
<evidence type="ECO:0000256" key="6">
    <source>
        <dbReference type="SAM" id="SignalP"/>
    </source>
</evidence>
<name>A0A165R3M2_9AGAM</name>
<evidence type="ECO:0000256" key="2">
    <source>
        <dbReference type="ARBA" id="ARBA00022729"/>
    </source>
</evidence>
<evidence type="ECO:0000256" key="3">
    <source>
        <dbReference type="ARBA" id="ARBA00022824"/>
    </source>
</evidence>
<dbReference type="PROSITE" id="PS50076">
    <property type="entry name" value="DNAJ_2"/>
    <property type="match status" value="1"/>
</dbReference>
<keyword evidence="2 6" id="KW-0732">Signal</keyword>
<dbReference type="Pfam" id="PF00226">
    <property type="entry name" value="DnaJ"/>
    <property type="match status" value="1"/>
</dbReference>
<organism evidence="8 9">
    <name type="scientific">Neolentinus lepideus HHB14362 ss-1</name>
    <dbReference type="NCBI Taxonomy" id="1314782"/>
    <lineage>
        <taxon>Eukaryota</taxon>
        <taxon>Fungi</taxon>
        <taxon>Dikarya</taxon>
        <taxon>Basidiomycota</taxon>
        <taxon>Agaricomycotina</taxon>
        <taxon>Agaricomycetes</taxon>
        <taxon>Gloeophyllales</taxon>
        <taxon>Gloeophyllaceae</taxon>
        <taxon>Neolentinus</taxon>
    </lineage>
</organism>
<proteinExistence type="predicted"/>
<keyword evidence="4" id="KW-0802">TPR repeat</keyword>
<dbReference type="InParanoid" id="A0A165R3M2"/>
<feature type="domain" description="J" evidence="7">
    <location>
        <begin position="426"/>
        <end position="487"/>
    </location>
</feature>
<dbReference type="SMART" id="SM00028">
    <property type="entry name" value="TPR"/>
    <property type="match status" value="3"/>
</dbReference>
<feature type="chain" id="PRO_5007865692" description="J domain-containing protein" evidence="6">
    <location>
        <begin position="22"/>
        <end position="551"/>
    </location>
</feature>
<evidence type="ECO:0000259" key="7">
    <source>
        <dbReference type="PROSITE" id="PS50076"/>
    </source>
</evidence>
<dbReference type="InterPro" id="IPR001623">
    <property type="entry name" value="DnaJ_domain"/>
</dbReference>
<feature type="repeat" description="TPR" evidence="4">
    <location>
        <begin position="68"/>
        <end position="101"/>
    </location>
</feature>
<dbReference type="GO" id="GO:0005783">
    <property type="term" value="C:endoplasmic reticulum"/>
    <property type="evidence" value="ECO:0007669"/>
    <property type="project" value="UniProtKB-SubCell"/>
</dbReference>
<dbReference type="InterPro" id="IPR019734">
    <property type="entry name" value="TPR_rpt"/>
</dbReference>
<comment type="subcellular location">
    <subcellularLocation>
        <location evidence="1">Endoplasmic reticulum</location>
    </subcellularLocation>
</comment>
<dbReference type="Gene3D" id="1.10.287.110">
    <property type="entry name" value="DnaJ domain"/>
    <property type="match status" value="1"/>
</dbReference>
<feature type="signal peptide" evidence="6">
    <location>
        <begin position="1"/>
        <end position="21"/>
    </location>
</feature>
<dbReference type="Gene3D" id="1.25.40.10">
    <property type="entry name" value="Tetratricopeptide repeat domain"/>
    <property type="match status" value="1"/>
</dbReference>
<keyword evidence="9" id="KW-1185">Reference proteome</keyword>
<dbReference type="InterPro" id="IPR036869">
    <property type="entry name" value="J_dom_sf"/>
</dbReference>
<dbReference type="GO" id="GO:0051787">
    <property type="term" value="F:misfolded protein binding"/>
    <property type="evidence" value="ECO:0007669"/>
    <property type="project" value="TreeGrafter"/>
</dbReference>
<evidence type="ECO:0000313" key="8">
    <source>
        <dbReference type="EMBL" id="KZT23259.1"/>
    </source>
</evidence>
<dbReference type="STRING" id="1314782.A0A165R3M2"/>
<dbReference type="PANTHER" id="PTHR44140:SF2">
    <property type="entry name" value="LD25575P"/>
    <property type="match status" value="1"/>
</dbReference>
<dbReference type="GO" id="GO:0034975">
    <property type="term" value="P:protein folding in endoplasmic reticulum"/>
    <property type="evidence" value="ECO:0007669"/>
    <property type="project" value="TreeGrafter"/>
</dbReference>
<dbReference type="Proteomes" id="UP000076761">
    <property type="component" value="Unassembled WGS sequence"/>
</dbReference>
<dbReference type="InterPro" id="IPR051727">
    <property type="entry name" value="DnaJ_C3_Co-chaperones"/>
</dbReference>
<feature type="region of interest" description="Disordered" evidence="5">
    <location>
        <begin position="531"/>
        <end position="551"/>
    </location>
</feature>
<dbReference type="GO" id="GO:0051087">
    <property type="term" value="F:protein-folding chaperone binding"/>
    <property type="evidence" value="ECO:0007669"/>
    <property type="project" value="TreeGrafter"/>
</dbReference>
<sequence>MVLLTKLAALVLLALPQIALADSGSGSALYPPGLLPLINRANTLFSAGQFNEASRVYSEAIEQSPLDYLLYYRRATAYLSLSRHPQALSDLDKVLELTNNSFDKAHLLKARIHALTGQWTEARSSLGQYTKGKKGLAGQDGEPEAMEVMMSVGEGEAAEKKARQARQAGLWTLCEEESSIALRTATHSVELRQLRVDCSLQAGDVEGAVGDLTRITHLASASTSLFMRIFRLTYFLLPATATDSALSTLKQCLHYDPDSKLCFAARRLVKTLSKSMSKLSQSESDMNWYGVIKLVAGQRSEGGLIREFEDAVKEHFSQEKLPGSLQPAKSSPRLAEMYRSACRAYTKLGKAREGEAYCDALLGMKGMEDDAVGLVGRGEALLVKEEWEAAVRVLERAFEATGKSDREVLASLQKAQKLLKQSKQKDYYKVLGVARDADQKTIKQAYRKATMKAHPDKGGSEAKMATVNEAYEVLSNPELRARFDAGDDPNDPMAQQGGHPFQQSGYPGGAQFMFSEGHPFADFFGGGQGGFQFQFGQTGGRSGRGGGKRGH</sequence>
<evidence type="ECO:0000313" key="9">
    <source>
        <dbReference type="Proteomes" id="UP000076761"/>
    </source>
</evidence>
<accession>A0A165R3M2</accession>
<dbReference type="PRINTS" id="PR00625">
    <property type="entry name" value="JDOMAIN"/>
</dbReference>
<dbReference type="PROSITE" id="PS50005">
    <property type="entry name" value="TPR"/>
    <property type="match status" value="1"/>
</dbReference>
<keyword evidence="3" id="KW-0256">Endoplasmic reticulum</keyword>
<dbReference type="SUPFAM" id="SSF48452">
    <property type="entry name" value="TPR-like"/>
    <property type="match status" value="2"/>
</dbReference>
<dbReference type="Pfam" id="PF13432">
    <property type="entry name" value="TPR_16"/>
    <property type="match status" value="1"/>
</dbReference>
<reference evidence="8 9" key="1">
    <citation type="journal article" date="2016" name="Mol. Biol. Evol.">
        <title>Comparative Genomics of Early-Diverging Mushroom-Forming Fungi Provides Insights into the Origins of Lignocellulose Decay Capabilities.</title>
        <authorList>
            <person name="Nagy L.G."/>
            <person name="Riley R."/>
            <person name="Tritt A."/>
            <person name="Adam C."/>
            <person name="Daum C."/>
            <person name="Floudas D."/>
            <person name="Sun H."/>
            <person name="Yadav J.S."/>
            <person name="Pangilinan J."/>
            <person name="Larsson K.H."/>
            <person name="Matsuura K."/>
            <person name="Barry K."/>
            <person name="Labutti K."/>
            <person name="Kuo R."/>
            <person name="Ohm R.A."/>
            <person name="Bhattacharya S.S."/>
            <person name="Shirouzu T."/>
            <person name="Yoshinaga Y."/>
            <person name="Martin F.M."/>
            <person name="Grigoriev I.V."/>
            <person name="Hibbett D.S."/>
        </authorList>
    </citation>
    <scope>NUCLEOTIDE SEQUENCE [LARGE SCALE GENOMIC DNA]</scope>
    <source>
        <strain evidence="8 9">HHB14362 ss-1</strain>
    </source>
</reference>